<dbReference type="EMBL" id="VSIY01000013">
    <property type="protein sequence ID" value="TYB80525.1"/>
    <property type="molecule type" value="Genomic_DNA"/>
</dbReference>
<gene>
    <name evidence="1" type="ORF">FVF75_12840</name>
</gene>
<reference evidence="1 2" key="1">
    <citation type="submission" date="2019-08" db="EMBL/GenBank/DDBJ databases">
        <title>Identification of a novel species of the genus Boseongicola.</title>
        <authorList>
            <person name="Zhang X.-Q."/>
        </authorList>
    </citation>
    <scope>NUCLEOTIDE SEQUENCE [LARGE SCALE GENOMIC DNA]</scope>
    <source>
        <strain evidence="1 2">HY14</strain>
    </source>
</reference>
<organism evidence="1 2">
    <name type="scientific">Maritimibacter fusiformis</name>
    <dbReference type="NCBI Taxonomy" id="2603819"/>
    <lineage>
        <taxon>Bacteria</taxon>
        <taxon>Pseudomonadati</taxon>
        <taxon>Pseudomonadota</taxon>
        <taxon>Alphaproteobacteria</taxon>
        <taxon>Rhodobacterales</taxon>
        <taxon>Roseobacteraceae</taxon>
        <taxon>Maritimibacter</taxon>
    </lineage>
</organism>
<keyword evidence="2" id="KW-1185">Reference proteome</keyword>
<comment type="caution">
    <text evidence="1">The sequence shown here is derived from an EMBL/GenBank/DDBJ whole genome shotgun (WGS) entry which is preliminary data.</text>
</comment>
<accession>A0A5D0RIA4</accession>
<sequence>MTIVVDLLLTLTSEPVAKLRRCRLRGWLTAGFTKKKLRPDLRDLPFSLRLGSRNYPIRTPRQQLILAKIFLSIPFPFSSN</sequence>
<dbReference type="RefSeq" id="WP_148378610.1">
    <property type="nucleotide sequence ID" value="NZ_VSIY01000013.1"/>
</dbReference>
<evidence type="ECO:0000313" key="2">
    <source>
        <dbReference type="Proteomes" id="UP000322080"/>
    </source>
</evidence>
<dbReference type="Proteomes" id="UP000322080">
    <property type="component" value="Unassembled WGS sequence"/>
</dbReference>
<dbReference type="AlphaFoldDB" id="A0A5D0RIA4"/>
<proteinExistence type="predicted"/>
<name>A0A5D0RIA4_9RHOB</name>
<evidence type="ECO:0000313" key="1">
    <source>
        <dbReference type="EMBL" id="TYB80525.1"/>
    </source>
</evidence>
<protein>
    <submittedName>
        <fullName evidence="1">Uncharacterized protein</fullName>
    </submittedName>
</protein>